<dbReference type="Pfam" id="PF00881">
    <property type="entry name" value="Nitroreductase"/>
    <property type="match status" value="1"/>
</dbReference>
<dbReference type="PANTHER" id="PTHR43673:SF2">
    <property type="entry name" value="NITROREDUCTASE"/>
    <property type="match status" value="1"/>
</dbReference>
<evidence type="ECO:0000256" key="5">
    <source>
        <dbReference type="ARBA" id="ARBA00023002"/>
    </source>
</evidence>
<sequence length="222" mass="24786">MHIDDALRARRSIRAFRPDPVPLELVREILQAATLSPSGTNIQPWKVHVAAGAVRARLEAEVLAHRESDPEDKAAEFPRSSKRKEPYTTRMRTLGKAMYGLLEIPKGDQAANWRQWGRNYQFFDAPVGLIFTIDKDLDAMSFVDLGIFAQSLMLAAAARGLGTCAQGAWNNYWTVTRRVLSIPEDEYIVFGMSLGYADETAPVNSLVAEREPVDSFASFHGF</sequence>
<evidence type="ECO:0000256" key="3">
    <source>
        <dbReference type="ARBA" id="ARBA00022630"/>
    </source>
</evidence>
<organism evidence="8 9">
    <name type="scientific">Caulobacter ginsengisoli</name>
    <dbReference type="NCBI Taxonomy" id="400775"/>
    <lineage>
        <taxon>Bacteria</taxon>
        <taxon>Pseudomonadati</taxon>
        <taxon>Pseudomonadota</taxon>
        <taxon>Alphaproteobacteria</taxon>
        <taxon>Caulobacterales</taxon>
        <taxon>Caulobacteraceae</taxon>
        <taxon>Caulobacter</taxon>
    </lineage>
</organism>
<keyword evidence="4" id="KW-0288">FMN</keyword>
<comment type="cofactor">
    <cofactor evidence="1">
        <name>FMN</name>
        <dbReference type="ChEBI" id="CHEBI:58210"/>
    </cofactor>
</comment>
<dbReference type="PANTHER" id="PTHR43673">
    <property type="entry name" value="NAD(P)H NITROREDUCTASE YDGI-RELATED"/>
    <property type="match status" value="1"/>
</dbReference>
<keyword evidence="5" id="KW-0560">Oxidoreductase</keyword>
<evidence type="ECO:0000259" key="7">
    <source>
        <dbReference type="Pfam" id="PF00881"/>
    </source>
</evidence>
<dbReference type="Proteomes" id="UP001228905">
    <property type="component" value="Unassembled WGS sequence"/>
</dbReference>
<dbReference type="CDD" id="cd02136">
    <property type="entry name" value="PnbA_NfnB-like"/>
    <property type="match status" value="1"/>
</dbReference>
<evidence type="ECO:0000313" key="9">
    <source>
        <dbReference type="Proteomes" id="UP001228905"/>
    </source>
</evidence>
<dbReference type="Gene3D" id="3.40.109.10">
    <property type="entry name" value="NADH Oxidase"/>
    <property type="match status" value="1"/>
</dbReference>
<accession>A0ABU0IU35</accession>
<evidence type="ECO:0000256" key="6">
    <source>
        <dbReference type="SAM" id="MobiDB-lite"/>
    </source>
</evidence>
<feature type="region of interest" description="Disordered" evidence="6">
    <location>
        <begin position="65"/>
        <end position="86"/>
    </location>
</feature>
<feature type="domain" description="Nitroreductase" evidence="7">
    <location>
        <begin position="7"/>
        <end position="196"/>
    </location>
</feature>
<evidence type="ECO:0000256" key="2">
    <source>
        <dbReference type="ARBA" id="ARBA00007118"/>
    </source>
</evidence>
<reference evidence="8 9" key="1">
    <citation type="submission" date="2023-07" db="EMBL/GenBank/DDBJ databases">
        <title>Genomic Encyclopedia of Type Strains, Phase IV (KMG-IV): sequencing the most valuable type-strain genomes for metagenomic binning, comparative biology and taxonomic classification.</title>
        <authorList>
            <person name="Goeker M."/>
        </authorList>
    </citation>
    <scope>NUCLEOTIDE SEQUENCE [LARGE SCALE GENOMIC DNA]</scope>
    <source>
        <strain evidence="8 9">DSM 18695</strain>
    </source>
</reference>
<comment type="caution">
    <text evidence="8">The sequence shown here is derived from an EMBL/GenBank/DDBJ whole genome shotgun (WGS) entry which is preliminary data.</text>
</comment>
<evidence type="ECO:0000313" key="8">
    <source>
        <dbReference type="EMBL" id="MDQ0465521.1"/>
    </source>
</evidence>
<dbReference type="EMBL" id="JAUSVS010000007">
    <property type="protein sequence ID" value="MDQ0465521.1"/>
    <property type="molecule type" value="Genomic_DNA"/>
</dbReference>
<evidence type="ECO:0000256" key="1">
    <source>
        <dbReference type="ARBA" id="ARBA00001917"/>
    </source>
</evidence>
<dbReference type="RefSeq" id="WP_307350922.1">
    <property type="nucleotide sequence ID" value="NZ_JAUSVS010000007.1"/>
</dbReference>
<protein>
    <submittedName>
        <fullName evidence="8">Nitroreductase</fullName>
    </submittedName>
</protein>
<gene>
    <name evidence="8" type="ORF">QO010_003310</name>
</gene>
<dbReference type="SUPFAM" id="SSF55469">
    <property type="entry name" value="FMN-dependent nitroreductase-like"/>
    <property type="match status" value="1"/>
</dbReference>
<evidence type="ECO:0000256" key="4">
    <source>
        <dbReference type="ARBA" id="ARBA00022643"/>
    </source>
</evidence>
<name>A0ABU0IU35_9CAUL</name>
<proteinExistence type="inferred from homology"/>
<keyword evidence="3" id="KW-0285">Flavoprotein</keyword>
<dbReference type="InterPro" id="IPR000415">
    <property type="entry name" value="Nitroreductase-like"/>
</dbReference>
<comment type="similarity">
    <text evidence="2">Belongs to the nitroreductase family.</text>
</comment>
<feature type="compositionally biased region" description="Basic and acidic residues" evidence="6">
    <location>
        <begin position="65"/>
        <end position="76"/>
    </location>
</feature>
<keyword evidence="9" id="KW-1185">Reference proteome</keyword>
<dbReference type="InterPro" id="IPR029479">
    <property type="entry name" value="Nitroreductase"/>
</dbReference>